<dbReference type="PANTHER" id="PTHR46958:SF1">
    <property type="entry name" value="B-CELL RECEPTOR CD22"/>
    <property type="match status" value="1"/>
</dbReference>
<feature type="domain" description="Ig-like" evidence="16">
    <location>
        <begin position="334"/>
        <end position="416"/>
    </location>
</feature>
<feature type="region of interest" description="Disordered" evidence="13">
    <location>
        <begin position="838"/>
        <end position="876"/>
    </location>
</feature>
<evidence type="ECO:0000256" key="10">
    <source>
        <dbReference type="ARBA" id="ARBA00041781"/>
    </source>
</evidence>
<evidence type="ECO:0000313" key="17">
    <source>
        <dbReference type="Proteomes" id="UP000515150"/>
    </source>
</evidence>
<dbReference type="InterPro" id="IPR056386">
    <property type="entry name" value="Ig_CD22"/>
</dbReference>
<dbReference type="GO" id="GO:0009897">
    <property type="term" value="C:external side of plasma membrane"/>
    <property type="evidence" value="ECO:0007669"/>
    <property type="project" value="TreeGrafter"/>
</dbReference>
<dbReference type="InterPro" id="IPR013783">
    <property type="entry name" value="Ig-like_fold"/>
</dbReference>
<feature type="signal peptide" evidence="15">
    <location>
        <begin position="1"/>
        <end position="22"/>
    </location>
</feature>
<keyword evidence="18 19" id="KW-0675">Receptor</keyword>
<evidence type="ECO:0000256" key="8">
    <source>
        <dbReference type="ARBA" id="ARBA00023319"/>
    </source>
</evidence>
<organism evidence="17 19">
    <name type="scientific">Betta splendens</name>
    <name type="common">Siamese fighting fish</name>
    <dbReference type="NCBI Taxonomy" id="158456"/>
    <lineage>
        <taxon>Eukaryota</taxon>
        <taxon>Metazoa</taxon>
        <taxon>Chordata</taxon>
        <taxon>Craniata</taxon>
        <taxon>Vertebrata</taxon>
        <taxon>Euteleostomi</taxon>
        <taxon>Actinopterygii</taxon>
        <taxon>Neopterygii</taxon>
        <taxon>Teleostei</taxon>
        <taxon>Neoteleostei</taxon>
        <taxon>Acanthomorphata</taxon>
        <taxon>Anabantaria</taxon>
        <taxon>Anabantiformes</taxon>
        <taxon>Anabantoidei</taxon>
        <taxon>Osphronemidae</taxon>
        <taxon>Betta</taxon>
    </lineage>
</organism>
<feature type="chain" id="PRO_5044651512" description="B-cell receptor CD22" evidence="15">
    <location>
        <begin position="23"/>
        <end position="1032"/>
    </location>
</feature>
<evidence type="ECO:0000256" key="3">
    <source>
        <dbReference type="ARBA" id="ARBA00022729"/>
    </source>
</evidence>
<feature type="compositionally biased region" description="Low complexity" evidence="13">
    <location>
        <begin position="999"/>
        <end position="1018"/>
    </location>
</feature>
<keyword evidence="3 15" id="KW-0732">Signal</keyword>
<feature type="domain" description="Ig-like" evidence="16">
    <location>
        <begin position="424"/>
        <end position="510"/>
    </location>
</feature>
<dbReference type="GeneID" id="114843599"/>
<dbReference type="SMART" id="SM00408">
    <property type="entry name" value="IGc2"/>
    <property type="match status" value="6"/>
</dbReference>
<dbReference type="KEGG" id="bspl:114843599"/>
<dbReference type="SUPFAM" id="SSF48726">
    <property type="entry name" value="Immunoglobulin"/>
    <property type="match status" value="8"/>
</dbReference>
<feature type="domain" description="Ig-like" evidence="16">
    <location>
        <begin position="246"/>
        <end position="329"/>
    </location>
</feature>
<feature type="region of interest" description="Disordered" evidence="13">
    <location>
        <begin position="901"/>
        <end position="931"/>
    </location>
</feature>
<dbReference type="GO" id="GO:0055037">
    <property type="term" value="C:recycling endosome"/>
    <property type="evidence" value="ECO:0007669"/>
    <property type="project" value="TreeGrafter"/>
</dbReference>
<dbReference type="GO" id="GO:0019903">
    <property type="term" value="F:protein phosphatase binding"/>
    <property type="evidence" value="ECO:0007669"/>
    <property type="project" value="TreeGrafter"/>
</dbReference>
<dbReference type="AlphaFoldDB" id="A0A6P7KUD4"/>
<reference evidence="18 19" key="1">
    <citation type="submission" date="2025-04" db="UniProtKB">
        <authorList>
            <consortium name="RefSeq"/>
        </authorList>
    </citation>
    <scope>IDENTIFICATION</scope>
</reference>
<keyword evidence="7" id="KW-0325">Glycoprotein</keyword>
<sequence>MMMNDHVLRCFIFLALVKNLTSNPPFELDGNALTVKEGSCIKLTCRVTYSVSASNAYWFWMKDPQWIEAYKNYSATIVYSTNNVTRPVSPEFSGRVHYVGSPSEKWNNPSHTSPPQCSILICNLNKNDSGQYKFRFIGADKWSTKMTTTVTVTDNPCPITFENQPPVKENDTITLTCSTLSSCSSSPQITDLSNLHSTKLNESKTHKSVSFTASWQDDGRAFSCQDPNNSDKYLMRNVSVTVEYAPKGISSAISKNKIKEGDSVTLTCSAKGNPPPTFTWFRTNVSSDPDTVASIAEWEITSITEKHSGQYYCQAENKYGKLESNVTIDVHFKPEVEIKMLSPATVTEGDTVTLSCNLKRSNPQPWSYVWYKDETRIGTESESKYVLKVSTQDRGFYKCGATNTEGTGTSDTVQIVVQYRPRKPKIVSEETVKVGGSLTLTCVTDAYPAPHSYYWYHYNNNQQTDSLRRTFRNDKSLTLKNVQRADEGCYTCNCTNSISSGPKSDEKCIKVLYPPTVPVLSMASEVTENQTVAISCSAESYPEPTLSLTRSTSNNQPLEVKVLEPRSGWYQFNQLNYTFKVASGDAGDYTCRASNSEGWNHKQQNLVVRYTPKDMKITGQVVVNEGESLTLSCTASSVPPLKSFRWTKDGEEETSWKSAQLFVRSVSPSDSGAYRCAASNDVGTAESQAAVVRVKYAPRHTEITQSKEEQDPDGRSYITLTCSTECYPPATKFTWYREEKGQEAEVSNGQTHTVSSDQPGLYYCVASNEIKGRRSDGVYLFDDTVKKALRLSLSLFLILLVAVIFVLVYRHRKKNSAQPGATRRCCCFLCWSRRPSRGPAGRGTFLAEPSRSRDDLLSERAQPQHPAPDSTPAPDVNTVYSLVNVPPQKQAAVAHKAVRLQGGPTEAHSPNYASLHFGSKTTNKQPQPAADDVYAKVCRSKPHKTNENEWLTDYENVGATVAAKAPEPSDDDDTSSDDDVQLNYAQVSFKAKPGRQRGSGDSSSGDSSSGDSSSGDSSSGDDYDVQYSDIKI</sequence>
<comment type="subcellular location">
    <subcellularLocation>
        <location evidence="1">Cell membrane</location>
        <topology evidence="1">Single-pass type I membrane protein</topology>
    </subcellularLocation>
</comment>
<evidence type="ECO:0000256" key="15">
    <source>
        <dbReference type="SAM" id="SignalP"/>
    </source>
</evidence>
<feature type="compositionally biased region" description="Acidic residues" evidence="13">
    <location>
        <begin position="968"/>
        <end position="980"/>
    </location>
</feature>
<evidence type="ECO:0000256" key="14">
    <source>
        <dbReference type="SAM" id="Phobius"/>
    </source>
</evidence>
<keyword evidence="6" id="KW-1015">Disulfide bond</keyword>
<keyword evidence="14" id="KW-0472">Membrane</keyword>
<feature type="domain" description="Ig-like" evidence="16">
    <location>
        <begin position="698"/>
        <end position="768"/>
    </location>
</feature>
<dbReference type="GO" id="GO:0050859">
    <property type="term" value="P:negative regulation of B cell receptor signaling pathway"/>
    <property type="evidence" value="ECO:0007669"/>
    <property type="project" value="TreeGrafter"/>
</dbReference>
<protein>
    <recommendedName>
        <fullName evidence="9">B-cell receptor CD22</fullName>
    </recommendedName>
    <alternativeName>
        <fullName evidence="10">Sialic acid-binding Ig-like lectin 2</fullName>
    </alternativeName>
</protein>
<evidence type="ECO:0000256" key="6">
    <source>
        <dbReference type="ARBA" id="ARBA00023157"/>
    </source>
</evidence>
<dbReference type="Pfam" id="PF13927">
    <property type="entry name" value="Ig_3"/>
    <property type="match status" value="4"/>
</dbReference>
<dbReference type="PANTHER" id="PTHR46958">
    <property type="entry name" value="B-CELL RECEPTOR CD22"/>
    <property type="match status" value="1"/>
</dbReference>
<feature type="transmembrane region" description="Helical" evidence="14">
    <location>
        <begin position="788"/>
        <end position="809"/>
    </location>
</feature>
<dbReference type="Pfam" id="PF13895">
    <property type="entry name" value="Ig_2"/>
    <property type="match status" value="2"/>
</dbReference>
<comment type="function">
    <text evidence="11">Most highly expressed siglec (sialic acid-binding immunoglobulin-like lectin) on B-cells that plays a role in various aspects of B-cell biology including differentiation, antigen presentation, and trafficking to bone marrow. Binds to alpha 2,6-linked sialic acid residues of surface molecules such as CD22 itself, CD45 and IgM in a cis configuration. Can also bind to ligands on other cells as an adhesion molecule in a trans configuration. Acts as an inhibitory coreceptor on the surface of B-cells and inhibits B-cell receptor induced signaling, characterized by inhibition of the calcium mobilization and cellular activation. Mechanistically, the immunoreceptor tyrosine-based inhibitory motif domain is phosphorylated by the Src kinase LYN, which in turn leads to the recruitment of the protein tyrosine phosphatase 1/PTPN6, leading to the negative regulation of BCR signaling. If this negative signaling from is of sufficient strength, apoptosis of the B-cell can be induced.</text>
</comment>
<keyword evidence="14" id="KW-0812">Transmembrane</keyword>
<dbReference type="GO" id="GO:0070062">
    <property type="term" value="C:extracellular exosome"/>
    <property type="evidence" value="ECO:0007669"/>
    <property type="project" value="TreeGrafter"/>
</dbReference>
<dbReference type="InterPro" id="IPR003598">
    <property type="entry name" value="Ig_sub2"/>
</dbReference>
<accession>A0A6P7KUD4</accession>
<dbReference type="Proteomes" id="UP000515150">
    <property type="component" value="Chromosome 16"/>
</dbReference>
<dbReference type="OrthoDB" id="10039395at2759"/>
<evidence type="ECO:0000256" key="7">
    <source>
        <dbReference type="ARBA" id="ARBA00023180"/>
    </source>
</evidence>
<dbReference type="Gene3D" id="2.60.40.10">
    <property type="entry name" value="Immunoglobulins"/>
    <property type="match status" value="8"/>
</dbReference>
<feature type="domain" description="Ig-like" evidence="16">
    <location>
        <begin position="612"/>
        <end position="692"/>
    </location>
</feature>
<name>A0A6P7KUD4_BETSP</name>
<dbReference type="FunFam" id="2.60.40.10:FF:000032">
    <property type="entry name" value="palladin isoform X1"/>
    <property type="match status" value="1"/>
</dbReference>
<keyword evidence="8" id="KW-0393">Immunoglobulin domain</keyword>
<feature type="domain" description="Ig-like" evidence="16">
    <location>
        <begin position="24"/>
        <end position="151"/>
    </location>
</feature>
<keyword evidence="2" id="KW-1003">Cell membrane</keyword>
<evidence type="ECO:0000259" key="16">
    <source>
        <dbReference type="PROSITE" id="PS50835"/>
    </source>
</evidence>
<dbReference type="InterPro" id="IPR036179">
    <property type="entry name" value="Ig-like_dom_sf"/>
</dbReference>
<dbReference type="CDD" id="cd00096">
    <property type="entry name" value="Ig"/>
    <property type="match status" value="3"/>
</dbReference>
<comment type="subunit">
    <text evidence="12">Predominantly monomer of isoform CD22-beta. Also found as heterodimer of isoform CD22-beta and a shorter isoform. Interacts with PTPN6/SHP-1, LYN, SYK, PIK3R1/PIK3R2 and PLCG1 upon phosphorylation. Interacts with GRB2, INPP5D and SHC1 upon phosphorylation. May form a complex with INPP5D/SHIP, GRB2 and SHC1.</text>
</comment>
<feature type="domain" description="Ig-like" evidence="16">
    <location>
        <begin position="515"/>
        <end position="607"/>
    </location>
</feature>
<evidence type="ECO:0000256" key="2">
    <source>
        <dbReference type="ARBA" id="ARBA00022475"/>
    </source>
</evidence>
<evidence type="ECO:0000256" key="9">
    <source>
        <dbReference type="ARBA" id="ARBA00040106"/>
    </source>
</evidence>
<dbReference type="RefSeq" id="XP_028986127.1">
    <property type="nucleotide sequence ID" value="XM_029130294.3"/>
</dbReference>
<evidence type="ECO:0000313" key="19">
    <source>
        <dbReference type="RefSeq" id="XP_028986127.1"/>
    </source>
</evidence>
<evidence type="ECO:0000256" key="5">
    <source>
        <dbReference type="ARBA" id="ARBA00022889"/>
    </source>
</evidence>
<keyword evidence="4" id="KW-0677">Repeat</keyword>
<gene>
    <name evidence="18 19" type="primary">si:dkey-24p1.1</name>
</gene>
<evidence type="ECO:0000256" key="11">
    <source>
        <dbReference type="ARBA" id="ARBA00045430"/>
    </source>
</evidence>
<dbReference type="GO" id="GO:0033691">
    <property type="term" value="F:sialic acid binding"/>
    <property type="evidence" value="ECO:0007669"/>
    <property type="project" value="TreeGrafter"/>
</dbReference>
<dbReference type="Pfam" id="PF24518">
    <property type="entry name" value="Ig_CD22"/>
    <property type="match status" value="1"/>
</dbReference>
<evidence type="ECO:0000313" key="18">
    <source>
        <dbReference type="RefSeq" id="XP_028986126.1"/>
    </source>
</evidence>
<keyword evidence="5" id="KW-0130">Cell adhesion</keyword>
<dbReference type="PROSITE" id="PS50835">
    <property type="entry name" value="IG_LIKE"/>
    <property type="match status" value="7"/>
</dbReference>
<dbReference type="InterPro" id="IPR007110">
    <property type="entry name" value="Ig-like_dom"/>
</dbReference>
<dbReference type="SMART" id="SM00409">
    <property type="entry name" value="IG"/>
    <property type="match status" value="6"/>
</dbReference>
<proteinExistence type="predicted"/>
<dbReference type="GO" id="GO:0042609">
    <property type="term" value="F:CD4 receptor binding"/>
    <property type="evidence" value="ECO:0007669"/>
    <property type="project" value="TreeGrafter"/>
</dbReference>
<feature type="region of interest" description="Disordered" evidence="13">
    <location>
        <begin position="964"/>
        <end position="1032"/>
    </location>
</feature>
<dbReference type="GO" id="GO:0042113">
    <property type="term" value="P:B cell activation"/>
    <property type="evidence" value="ECO:0007669"/>
    <property type="project" value="TreeGrafter"/>
</dbReference>
<keyword evidence="14" id="KW-1133">Transmembrane helix</keyword>
<keyword evidence="17" id="KW-1185">Reference proteome</keyword>
<dbReference type="GO" id="GO:0030888">
    <property type="term" value="P:regulation of B cell proliferation"/>
    <property type="evidence" value="ECO:0007669"/>
    <property type="project" value="TreeGrafter"/>
</dbReference>
<dbReference type="RefSeq" id="XP_028986126.1">
    <property type="nucleotide sequence ID" value="XM_029130293.3"/>
</dbReference>
<dbReference type="GO" id="GO:0007155">
    <property type="term" value="P:cell adhesion"/>
    <property type="evidence" value="ECO:0007669"/>
    <property type="project" value="UniProtKB-KW"/>
</dbReference>
<evidence type="ECO:0000256" key="13">
    <source>
        <dbReference type="SAM" id="MobiDB-lite"/>
    </source>
</evidence>
<evidence type="ECO:0000256" key="12">
    <source>
        <dbReference type="ARBA" id="ARBA00046458"/>
    </source>
</evidence>
<evidence type="ECO:0000256" key="4">
    <source>
        <dbReference type="ARBA" id="ARBA00022737"/>
    </source>
</evidence>
<evidence type="ECO:0000256" key="1">
    <source>
        <dbReference type="ARBA" id="ARBA00004251"/>
    </source>
</evidence>
<dbReference type="GO" id="GO:0005769">
    <property type="term" value="C:early endosome"/>
    <property type="evidence" value="ECO:0007669"/>
    <property type="project" value="TreeGrafter"/>
</dbReference>
<dbReference type="InterPro" id="IPR003599">
    <property type="entry name" value="Ig_sub"/>
</dbReference>